<feature type="transmembrane region" description="Helical" evidence="7">
    <location>
        <begin position="217"/>
        <end position="237"/>
    </location>
</feature>
<proteinExistence type="inferred from homology"/>
<sequence>MLYQRHLITFIFYLILLPTLIVCLLDGLYCGKQNCYDVLGVTRDSSKNEIGKAYRTLARKYHPDLHRTTDTKAEAEVQFKHIATAYEILKDDDSRNNYDYMLDHPDEYYAHYYRYYRRRVAPKVDVRVVIVVILTVISIIQYYSGWQRYDSAIKYFATVPKYRNKALKIAKDEINEKINNRKGKQRLNKIEQKEELERIVRKVIEEKMDVKGAKPSLWDILLVQLIIFPYTLTRWLLWQLNWLWRFTICRRPYGQEEKLYLIRRLMKMSQSQFNTLEDSQIEEYLQLWKQNEEEWKQNKKQK</sequence>
<dbReference type="InterPro" id="IPR018253">
    <property type="entry name" value="DnaJ_domain_CS"/>
</dbReference>
<keyword evidence="5" id="KW-0143">Chaperone</keyword>
<dbReference type="SMART" id="SM00271">
    <property type="entry name" value="DnaJ"/>
    <property type="match status" value="1"/>
</dbReference>
<keyword evidence="10" id="KW-1185">Reference proteome</keyword>
<dbReference type="FunFam" id="1.10.287.110:FF:000036">
    <property type="entry name" value="dnaJ homolog subfamily C member 25"/>
    <property type="match status" value="1"/>
</dbReference>
<keyword evidence="2 7" id="KW-0812">Transmembrane</keyword>
<name>A0A1A9VRU4_GLOAU</name>
<dbReference type="SUPFAM" id="SSF46565">
    <property type="entry name" value="Chaperone J-domain"/>
    <property type="match status" value="1"/>
</dbReference>
<evidence type="ECO:0000313" key="10">
    <source>
        <dbReference type="Proteomes" id="UP000078200"/>
    </source>
</evidence>
<evidence type="ECO:0000256" key="2">
    <source>
        <dbReference type="ARBA" id="ARBA00022692"/>
    </source>
</evidence>
<evidence type="ECO:0000256" key="4">
    <source>
        <dbReference type="ARBA" id="ARBA00023136"/>
    </source>
</evidence>
<organism evidence="9 10">
    <name type="scientific">Glossina austeni</name>
    <name type="common">Savannah tsetse fly</name>
    <dbReference type="NCBI Taxonomy" id="7395"/>
    <lineage>
        <taxon>Eukaryota</taxon>
        <taxon>Metazoa</taxon>
        <taxon>Ecdysozoa</taxon>
        <taxon>Arthropoda</taxon>
        <taxon>Hexapoda</taxon>
        <taxon>Insecta</taxon>
        <taxon>Pterygota</taxon>
        <taxon>Neoptera</taxon>
        <taxon>Endopterygota</taxon>
        <taxon>Diptera</taxon>
        <taxon>Brachycera</taxon>
        <taxon>Muscomorpha</taxon>
        <taxon>Hippoboscoidea</taxon>
        <taxon>Glossinidae</taxon>
        <taxon>Glossina</taxon>
    </lineage>
</organism>
<keyword evidence="4 7" id="KW-0472">Membrane</keyword>
<comment type="similarity">
    <text evidence="6">Belongs to the DNAJC25 family.</text>
</comment>
<evidence type="ECO:0000256" key="1">
    <source>
        <dbReference type="ARBA" id="ARBA00004141"/>
    </source>
</evidence>
<dbReference type="Gene3D" id="1.10.287.110">
    <property type="entry name" value="DnaJ domain"/>
    <property type="match status" value="1"/>
</dbReference>
<feature type="domain" description="J" evidence="8">
    <location>
        <begin position="34"/>
        <end position="102"/>
    </location>
</feature>
<dbReference type="PROSITE" id="PS00636">
    <property type="entry name" value="DNAJ_1"/>
    <property type="match status" value="1"/>
</dbReference>
<dbReference type="PROSITE" id="PS50076">
    <property type="entry name" value="DNAJ_2"/>
    <property type="match status" value="1"/>
</dbReference>
<dbReference type="Proteomes" id="UP000078200">
    <property type="component" value="Unassembled WGS sequence"/>
</dbReference>
<feature type="transmembrane region" description="Helical" evidence="7">
    <location>
        <begin position="124"/>
        <end position="143"/>
    </location>
</feature>
<dbReference type="EnsemblMetazoa" id="GAUT045486-RA">
    <property type="protein sequence ID" value="GAUT045486-PA"/>
    <property type="gene ID" value="GAUT045486"/>
</dbReference>
<protein>
    <recommendedName>
        <fullName evidence="8">J domain-containing protein</fullName>
    </recommendedName>
</protein>
<dbReference type="AlphaFoldDB" id="A0A1A9VRU4"/>
<evidence type="ECO:0000259" key="8">
    <source>
        <dbReference type="PROSITE" id="PS50076"/>
    </source>
</evidence>
<evidence type="ECO:0000256" key="3">
    <source>
        <dbReference type="ARBA" id="ARBA00022989"/>
    </source>
</evidence>
<dbReference type="InterPro" id="IPR001623">
    <property type="entry name" value="DnaJ_domain"/>
</dbReference>
<evidence type="ECO:0000313" key="9">
    <source>
        <dbReference type="EnsemblMetazoa" id="GAUT045486-PA"/>
    </source>
</evidence>
<evidence type="ECO:0000256" key="7">
    <source>
        <dbReference type="SAM" id="Phobius"/>
    </source>
</evidence>
<evidence type="ECO:0000256" key="5">
    <source>
        <dbReference type="ARBA" id="ARBA00023186"/>
    </source>
</evidence>
<dbReference type="CDD" id="cd06257">
    <property type="entry name" value="DnaJ"/>
    <property type="match status" value="1"/>
</dbReference>
<accession>A0A1A9VRU4</accession>
<dbReference type="InterPro" id="IPR036869">
    <property type="entry name" value="J_dom_sf"/>
</dbReference>
<evidence type="ECO:0000256" key="6">
    <source>
        <dbReference type="ARBA" id="ARBA00024193"/>
    </source>
</evidence>
<keyword evidence="3 7" id="KW-1133">Transmembrane helix</keyword>
<dbReference type="Pfam" id="PF00226">
    <property type="entry name" value="DnaJ"/>
    <property type="match status" value="1"/>
</dbReference>
<dbReference type="VEuPathDB" id="VectorBase:GAUT045486"/>
<dbReference type="PANTHER" id="PTHR44176">
    <property type="entry name" value="DNAJ HOMOLOG SUBFAMILY C MEMBER 25"/>
    <property type="match status" value="1"/>
</dbReference>
<dbReference type="GO" id="GO:0005789">
    <property type="term" value="C:endoplasmic reticulum membrane"/>
    <property type="evidence" value="ECO:0007669"/>
    <property type="project" value="TreeGrafter"/>
</dbReference>
<comment type="subcellular location">
    <subcellularLocation>
        <location evidence="1">Membrane</location>
        <topology evidence="1">Multi-pass membrane protein</topology>
    </subcellularLocation>
</comment>
<dbReference type="PANTHER" id="PTHR44176:SF1">
    <property type="entry name" value="DNAJ HOMOLOG SUBFAMILY C MEMBER 25"/>
    <property type="match status" value="1"/>
</dbReference>
<dbReference type="InterPro" id="IPR044632">
    <property type="entry name" value="DNAJC25-like"/>
</dbReference>
<reference evidence="9" key="1">
    <citation type="submission" date="2020-05" db="UniProtKB">
        <authorList>
            <consortium name="EnsemblMetazoa"/>
        </authorList>
    </citation>
    <scope>IDENTIFICATION</scope>
    <source>
        <strain evidence="9">TTRI</strain>
    </source>
</reference>
<dbReference type="STRING" id="7395.A0A1A9VRU4"/>
<feature type="transmembrane region" description="Helical" evidence="7">
    <location>
        <begin position="6"/>
        <end position="25"/>
    </location>
</feature>
<dbReference type="PRINTS" id="PR00625">
    <property type="entry name" value="JDOMAIN"/>
</dbReference>
<dbReference type="GO" id="GO:0006457">
    <property type="term" value="P:protein folding"/>
    <property type="evidence" value="ECO:0007669"/>
    <property type="project" value="InterPro"/>
</dbReference>